<dbReference type="Pfam" id="PF00440">
    <property type="entry name" value="TetR_N"/>
    <property type="match status" value="1"/>
</dbReference>
<dbReference type="PANTHER" id="PTHR30055:SF234">
    <property type="entry name" value="HTH-TYPE TRANSCRIPTIONAL REGULATOR BETI"/>
    <property type="match status" value="1"/>
</dbReference>
<organism evidence="6 7">
    <name type="scientific">Mycolicibacterium anyangense</name>
    <dbReference type="NCBI Taxonomy" id="1431246"/>
    <lineage>
        <taxon>Bacteria</taxon>
        <taxon>Bacillati</taxon>
        <taxon>Actinomycetota</taxon>
        <taxon>Actinomycetes</taxon>
        <taxon>Mycobacteriales</taxon>
        <taxon>Mycobacteriaceae</taxon>
        <taxon>Mycolicibacterium</taxon>
    </lineage>
</organism>
<evidence type="ECO:0000256" key="2">
    <source>
        <dbReference type="ARBA" id="ARBA00023125"/>
    </source>
</evidence>
<dbReference type="SUPFAM" id="SSF46689">
    <property type="entry name" value="Homeodomain-like"/>
    <property type="match status" value="1"/>
</dbReference>
<dbReference type="Proteomes" id="UP000467249">
    <property type="component" value="Chromosome"/>
</dbReference>
<evidence type="ECO:0000313" key="7">
    <source>
        <dbReference type="Proteomes" id="UP000467249"/>
    </source>
</evidence>
<sequence>MRTQRERVAESSRRLAAAAIELIAEQGFSRTTAKDIGIRAGYSRAMLAERFGTKEALLDYVLAKYYQERIAVRTDPGPTALDALLSPLDALISFARDDPDTLRAMFVISFEAVHDAEVIRPRITSQLQTLRTDLAAAASAGQADGSIVDTRTPSDIAADLMATGIGHAFAWVVGMAGADIAETLERARDQARAALTPA</sequence>
<dbReference type="KEGG" id="many:MANY_04910"/>
<evidence type="ECO:0000256" key="3">
    <source>
        <dbReference type="ARBA" id="ARBA00023163"/>
    </source>
</evidence>
<proteinExistence type="predicted"/>
<dbReference type="InterPro" id="IPR036271">
    <property type="entry name" value="Tet_transcr_reg_TetR-rel_C_sf"/>
</dbReference>
<accession>A0A6N4W505</accession>
<dbReference type="InterPro" id="IPR009057">
    <property type="entry name" value="Homeodomain-like_sf"/>
</dbReference>
<dbReference type="Gene3D" id="1.10.357.10">
    <property type="entry name" value="Tetracycline Repressor, domain 2"/>
    <property type="match status" value="1"/>
</dbReference>
<dbReference type="SUPFAM" id="SSF48498">
    <property type="entry name" value="Tetracyclin repressor-like, C-terminal domain"/>
    <property type="match status" value="1"/>
</dbReference>
<evidence type="ECO:0000256" key="1">
    <source>
        <dbReference type="ARBA" id="ARBA00023015"/>
    </source>
</evidence>
<keyword evidence="3" id="KW-0804">Transcription</keyword>
<name>A0A6N4W505_9MYCO</name>
<dbReference type="PANTHER" id="PTHR30055">
    <property type="entry name" value="HTH-TYPE TRANSCRIPTIONAL REGULATOR RUTR"/>
    <property type="match status" value="1"/>
</dbReference>
<keyword evidence="1" id="KW-0805">Transcription regulation</keyword>
<protein>
    <recommendedName>
        <fullName evidence="5">HTH tetR-type domain-containing protein</fullName>
    </recommendedName>
</protein>
<dbReference type="GO" id="GO:0000976">
    <property type="term" value="F:transcription cis-regulatory region binding"/>
    <property type="evidence" value="ECO:0007669"/>
    <property type="project" value="TreeGrafter"/>
</dbReference>
<reference evidence="6 7" key="1">
    <citation type="journal article" date="2019" name="Emerg. Microbes Infect.">
        <title>Comprehensive subspecies identification of 175 nontuberculous mycobacteria species based on 7547 genomic profiles.</title>
        <authorList>
            <person name="Matsumoto Y."/>
            <person name="Kinjo T."/>
            <person name="Motooka D."/>
            <person name="Nabeya D."/>
            <person name="Jung N."/>
            <person name="Uechi K."/>
            <person name="Horii T."/>
            <person name="Iida T."/>
            <person name="Fujita J."/>
            <person name="Nakamura S."/>
        </authorList>
    </citation>
    <scope>NUCLEOTIDE SEQUENCE [LARGE SCALE GENOMIC DNA]</scope>
    <source>
        <strain evidence="6 7">JCM 30275</strain>
    </source>
</reference>
<evidence type="ECO:0000256" key="4">
    <source>
        <dbReference type="PROSITE-ProRule" id="PRU00335"/>
    </source>
</evidence>
<evidence type="ECO:0000259" key="5">
    <source>
        <dbReference type="PROSITE" id="PS50977"/>
    </source>
</evidence>
<dbReference type="InterPro" id="IPR050109">
    <property type="entry name" value="HTH-type_TetR-like_transc_reg"/>
</dbReference>
<dbReference type="InterPro" id="IPR001647">
    <property type="entry name" value="HTH_TetR"/>
</dbReference>
<keyword evidence="2 4" id="KW-0238">DNA-binding</keyword>
<dbReference type="AlphaFoldDB" id="A0A6N4W505"/>
<gene>
    <name evidence="6" type="ORF">MANY_04910</name>
</gene>
<evidence type="ECO:0000313" key="6">
    <source>
        <dbReference type="EMBL" id="BBZ75154.1"/>
    </source>
</evidence>
<feature type="domain" description="HTH tetR-type" evidence="5">
    <location>
        <begin position="9"/>
        <end position="69"/>
    </location>
</feature>
<dbReference type="RefSeq" id="WP_163802790.1">
    <property type="nucleotide sequence ID" value="NZ_AP022620.1"/>
</dbReference>
<dbReference type="EMBL" id="AP022620">
    <property type="protein sequence ID" value="BBZ75154.1"/>
    <property type="molecule type" value="Genomic_DNA"/>
</dbReference>
<dbReference type="PRINTS" id="PR00455">
    <property type="entry name" value="HTHTETR"/>
</dbReference>
<feature type="DNA-binding region" description="H-T-H motif" evidence="4">
    <location>
        <begin position="32"/>
        <end position="51"/>
    </location>
</feature>
<dbReference type="GO" id="GO:0003700">
    <property type="term" value="F:DNA-binding transcription factor activity"/>
    <property type="evidence" value="ECO:0007669"/>
    <property type="project" value="TreeGrafter"/>
</dbReference>
<keyword evidence="7" id="KW-1185">Reference proteome</keyword>
<dbReference type="PROSITE" id="PS50977">
    <property type="entry name" value="HTH_TETR_2"/>
    <property type="match status" value="1"/>
</dbReference>